<evidence type="ECO:0000313" key="8">
    <source>
        <dbReference type="Proteomes" id="UP000648908"/>
    </source>
</evidence>
<evidence type="ECO:0000256" key="1">
    <source>
        <dbReference type="ARBA" id="ARBA00022649"/>
    </source>
</evidence>
<evidence type="ECO:0000313" key="7">
    <source>
        <dbReference type="EMBL" id="MBL4919280.1"/>
    </source>
</evidence>
<comment type="cofactor">
    <cofactor evidence="5">
        <name>Mg(2+)</name>
        <dbReference type="ChEBI" id="CHEBI:18420"/>
    </cofactor>
</comment>
<evidence type="ECO:0000256" key="3">
    <source>
        <dbReference type="ARBA" id="ARBA00022723"/>
    </source>
</evidence>
<evidence type="ECO:0000256" key="2">
    <source>
        <dbReference type="ARBA" id="ARBA00022722"/>
    </source>
</evidence>
<accession>A0A8K0VGC3</accession>
<evidence type="ECO:0000256" key="4">
    <source>
        <dbReference type="ARBA" id="ARBA00022801"/>
    </source>
</evidence>
<dbReference type="EMBL" id="JAESVN010000016">
    <property type="protein sequence ID" value="MBL4919280.1"/>
    <property type="molecule type" value="Genomic_DNA"/>
</dbReference>
<dbReference type="GO" id="GO:0016788">
    <property type="term" value="F:hydrolase activity, acting on ester bonds"/>
    <property type="evidence" value="ECO:0007669"/>
    <property type="project" value="InterPro"/>
</dbReference>
<keyword evidence="5" id="KW-0800">Toxin</keyword>
<dbReference type="Gene3D" id="3.40.50.1010">
    <property type="entry name" value="5'-nuclease"/>
    <property type="match status" value="1"/>
</dbReference>
<dbReference type="InterPro" id="IPR022907">
    <property type="entry name" value="VapC_family"/>
</dbReference>
<comment type="function">
    <text evidence="5">Toxic component of a toxin-antitoxin (TA) system. An RNase.</text>
</comment>
<dbReference type="GO" id="GO:0004540">
    <property type="term" value="F:RNA nuclease activity"/>
    <property type="evidence" value="ECO:0007669"/>
    <property type="project" value="InterPro"/>
</dbReference>
<keyword evidence="1 5" id="KW-1277">Toxin-antitoxin system</keyword>
<dbReference type="HAMAP" id="MF_00265">
    <property type="entry name" value="VapC_Nob1"/>
    <property type="match status" value="1"/>
</dbReference>
<keyword evidence="3 5" id="KW-0479">Metal-binding</keyword>
<keyword evidence="5" id="KW-0460">Magnesium</keyword>
<dbReference type="GO" id="GO:0000287">
    <property type="term" value="F:magnesium ion binding"/>
    <property type="evidence" value="ECO:0007669"/>
    <property type="project" value="UniProtKB-UniRule"/>
</dbReference>
<dbReference type="Proteomes" id="UP000648908">
    <property type="component" value="Unassembled WGS sequence"/>
</dbReference>
<comment type="similarity">
    <text evidence="5">Belongs to the PINc/VapC protein family.</text>
</comment>
<dbReference type="InterPro" id="IPR029060">
    <property type="entry name" value="PIN-like_dom_sf"/>
</dbReference>
<feature type="domain" description="PIN" evidence="6">
    <location>
        <begin position="3"/>
        <end position="128"/>
    </location>
</feature>
<dbReference type="AlphaFoldDB" id="A0A8K0VGC3"/>
<dbReference type="GO" id="GO:0045926">
    <property type="term" value="P:negative regulation of growth"/>
    <property type="evidence" value="ECO:0007669"/>
    <property type="project" value="UniProtKB-ARBA"/>
</dbReference>
<proteinExistence type="inferred from homology"/>
<feature type="binding site" evidence="5">
    <location>
        <position position="106"/>
    </location>
    <ligand>
        <name>Mg(2+)</name>
        <dbReference type="ChEBI" id="CHEBI:18420"/>
    </ligand>
</feature>
<keyword evidence="8" id="KW-1185">Reference proteome</keyword>
<evidence type="ECO:0000259" key="6">
    <source>
        <dbReference type="Pfam" id="PF01850"/>
    </source>
</evidence>
<dbReference type="EC" id="3.1.-.-" evidence="5"/>
<organism evidence="7 8">
    <name type="scientific">Szabonella alba</name>
    <dbReference type="NCBI Taxonomy" id="2804194"/>
    <lineage>
        <taxon>Bacteria</taxon>
        <taxon>Pseudomonadati</taxon>
        <taxon>Pseudomonadota</taxon>
        <taxon>Alphaproteobacteria</taxon>
        <taxon>Rhodobacterales</taxon>
        <taxon>Paracoccaceae</taxon>
        <taxon>Szabonella</taxon>
    </lineage>
</organism>
<dbReference type="InterPro" id="IPR002716">
    <property type="entry name" value="PIN_dom"/>
</dbReference>
<dbReference type="NCBIfam" id="TIGR00028">
    <property type="entry name" value="Mtu_PIN_fam"/>
    <property type="match status" value="1"/>
</dbReference>
<keyword evidence="2 5" id="KW-0540">Nuclease</keyword>
<dbReference type="SUPFAM" id="SSF88723">
    <property type="entry name" value="PIN domain-like"/>
    <property type="match status" value="1"/>
</dbReference>
<evidence type="ECO:0000256" key="5">
    <source>
        <dbReference type="HAMAP-Rule" id="MF_00265"/>
    </source>
</evidence>
<keyword evidence="4 5" id="KW-0378">Hydrolase</keyword>
<dbReference type="Pfam" id="PF01850">
    <property type="entry name" value="PIN"/>
    <property type="match status" value="1"/>
</dbReference>
<comment type="caution">
    <text evidence="7">The sequence shown here is derived from an EMBL/GenBank/DDBJ whole genome shotgun (WGS) entry which is preliminary data.</text>
</comment>
<dbReference type="InterPro" id="IPR006226">
    <property type="entry name" value="Mtu_PIN"/>
</dbReference>
<gene>
    <name evidence="5" type="primary">vapC</name>
    <name evidence="7" type="ORF">JL811_18850</name>
</gene>
<sequence length="148" mass="15730">MTYLLDVNVLIALIDPSHVAHDDAHVWFARAGQTSWATCPITENGVVRILGNPKYPNSPGSPAVVAGIVEQLRALPGHCFWAEDFSLVGSEAVDASRILTSAQVTDTYLLALAKVRGGELATFDRRLSVDAVKSGKAALHLIPAGKSI</sequence>
<name>A0A8K0VGC3_9RHOB</name>
<reference evidence="7" key="1">
    <citation type="submission" date="2021-01" db="EMBL/GenBank/DDBJ databases">
        <title>Tabrizicola alba sp. nov. a motile alkaliphilic bacterium isolated from a soda lake.</title>
        <authorList>
            <person name="Szuroczki S."/>
            <person name="Abbaszade G."/>
            <person name="Schumann P."/>
            <person name="Toth E."/>
        </authorList>
    </citation>
    <scope>NUCLEOTIDE SEQUENCE</scope>
    <source>
        <strain evidence="7">DMG-N-6</strain>
    </source>
</reference>
<dbReference type="GO" id="GO:0090729">
    <property type="term" value="F:toxin activity"/>
    <property type="evidence" value="ECO:0007669"/>
    <property type="project" value="UniProtKB-KW"/>
</dbReference>
<feature type="binding site" evidence="5">
    <location>
        <position position="6"/>
    </location>
    <ligand>
        <name>Mg(2+)</name>
        <dbReference type="ChEBI" id="CHEBI:18420"/>
    </ligand>
</feature>
<dbReference type="RefSeq" id="WP_202690260.1">
    <property type="nucleotide sequence ID" value="NZ_JAESVN010000016.1"/>
</dbReference>
<protein>
    <recommendedName>
        <fullName evidence="5">Ribonuclease VapC</fullName>
        <shortName evidence="5">RNase VapC</shortName>
        <ecNumber evidence="5">3.1.-.-</ecNumber>
    </recommendedName>
    <alternativeName>
        <fullName evidence="5">Toxin VapC</fullName>
    </alternativeName>
</protein>